<evidence type="ECO:0008006" key="4">
    <source>
        <dbReference type="Google" id="ProtNLM"/>
    </source>
</evidence>
<dbReference type="RefSeq" id="WP_191907566.1">
    <property type="nucleotide sequence ID" value="NZ_BTGL01000003.1"/>
</dbReference>
<keyword evidence="1" id="KW-0732">Signal</keyword>
<dbReference type="EMBL" id="VWSE01000003">
    <property type="protein sequence ID" value="KAB0290313.1"/>
    <property type="molecule type" value="Genomic_DNA"/>
</dbReference>
<evidence type="ECO:0000313" key="2">
    <source>
        <dbReference type="EMBL" id="KAB0290313.1"/>
    </source>
</evidence>
<evidence type="ECO:0000313" key="3">
    <source>
        <dbReference type="Proteomes" id="UP000326789"/>
    </source>
</evidence>
<dbReference type="Proteomes" id="UP000326789">
    <property type="component" value="Unassembled WGS sequence"/>
</dbReference>
<proteinExistence type="predicted"/>
<comment type="caution">
    <text evidence="2">The sequence shown here is derived from an EMBL/GenBank/DDBJ whole genome shotgun (WGS) entry which is preliminary data.</text>
</comment>
<feature type="chain" id="PRO_5024330082" description="DUF2282 domain-containing protein" evidence="1">
    <location>
        <begin position="23"/>
        <end position="59"/>
    </location>
</feature>
<gene>
    <name evidence="2" type="ORF">F2P58_05180</name>
</gene>
<accession>A0A5N3R7N4</accession>
<feature type="signal peptide" evidence="1">
    <location>
        <begin position="1"/>
        <end position="22"/>
    </location>
</feature>
<dbReference type="AlphaFoldDB" id="A0A5N3R7N4"/>
<protein>
    <recommendedName>
        <fullName evidence="4">DUF2282 domain-containing protein</fullName>
    </recommendedName>
</protein>
<reference evidence="2 3" key="1">
    <citation type="submission" date="2019-09" db="EMBL/GenBank/DDBJ databases">
        <title>Whole genome sequence of Vibrio fortis.</title>
        <authorList>
            <person name="Das S.K."/>
        </authorList>
    </citation>
    <scope>NUCLEOTIDE SEQUENCE [LARGE SCALE GENOMIC DNA]</scope>
    <source>
        <strain evidence="2 3">AN60</strain>
    </source>
</reference>
<evidence type="ECO:0000256" key="1">
    <source>
        <dbReference type="SAM" id="SignalP"/>
    </source>
</evidence>
<sequence>MMKILTLALATIFIFSTPLALANQNAGKVFGAGVQCTFSDGVVKHLPRELCKAHGGTHQ</sequence>
<organism evidence="2 3">
    <name type="scientific">Vibrio fortis</name>
    <dbReference type="NCBI Taxonomy" id="212667"/>
    <lineage>
        <taxon>Bacteria</taxon>
        <taxon>Pseudomonadati</taxon>
        <taxon>Pseudomonadota</taxon>
        <taxon>Gammaproteobacteria</taxon>
        <taxon>Vibrionales</taxon>
        <taxon>Vibrionaceae</taxon>
        <taxon>Vibrio</taxon>
    </lineage>
</organism>
<name>A0A5N3R7N4_9VIBR</name>